<organism evidence="1 2">
    <name type="scientific">Klebsiella phage vB_KpM_FBKp24</name>
    <dbReference type="NCBI Taxonomy" id="2801834"/>
    <lineage>
        <taxon>Viruses</taxon>
        <taxon>Duplodnaviria</taxon>
        <taxon>Heunggongvirae</taxon>
        <taxon>Uroviricota</taxon>
        <taxon>Caudoviricetes</taxon>
        <taxon>Chimalliviridae</taxon>
        <taxon>Maaswegvirus</taxon>
        <taxon>Maaswegvirus Kp24</taxon>
    </lineage>
</organism>
<evidence type="ECO:0000313" key="1">
    <source>
        <dbReference type="EMBL" id="QQV92326.1"/>
    </source>
</evidence>
<proteinExistence type="predicted"/>
<keyword evidence="2" id="KW-1185">Reference proteome</keyword>
<protein>
    <submittedName>
        <fullName evidence="1">Uncharacterized protein</fullName>
    </submittedName>
</protein>
<name>A0A7U0GBT8_9CAUD</name>
<dbReference type="EMBL" id="MW394391">
    <property type="protein sequence ID" value="QQV92326.1"/>
    <property type="molecule type" value="Genomic_DNA"/>
</dbReference>
<evidence type="ECO:0000313" key="2">
    <source>
        <dbReference type="Proteomes" id="UP000596381"/>
    </source>
</evidence>
<gene>
    <name evidence="1" type="ORF">vBKpMFBKp24_349</name>
</gene>
<accession>A0A7U0GBT8</accession>
<dbReference type="Proteomes" id="UP000596381">
    <property type="component" value="Segment"/>
</dbReference>
<sequence length="83" mass="8941">MKVTLNETTAEKINSLTTDNVSAETVIDMAVDSLCWIKSSLDEGKNVLAAKAGDDGWTEEEFYPAAEVLTALYAEDKEPAAAE</sequence>
<reference evidence="1 2" key="1">
    <citation type="submission" date="2020-12" db="EMBL/GenBank/DDBJ databases">
        <title>Genomic characterization of four novel bacteriophages infecting Klebsiella pneumoniae.</title>
        <authorList>
            <person name="Estrada Bonilla B."/>
            <person name="Costa A.R."/>
            <person name="van Rossum T."/>
            <person name="Hagedoorn S."/>
            <person name="Wallinga H."/>
            <person name="Xiao M."/>
            <person name="Song W."/>
            <person name="Haas P.-J."/>
            <person name="Nobrega F.L."/>
            <person name="Brouns S.J.J."/>
        </authorList>
    </citation>
    <scope>NUCLEOTIDE SEQUENCE [LARGE SCALE GENOMIC DNA]</scope>
</reference>